<dbReference type="Gene3D" id="3.40.50.150">
    <property type="entry name" value="Vaccinia Virus protein VP39"/>
    <property type="match status" value="1"/>
</dbReference>
<dbReference type="HAMAP" id="MF_00835">
    <property type="entry name" value="BioC"/>
    <property type="match status" value="1"/>
</dbReference>
<evidence type="ECO:0000256" key="2">
    <source>
        <dbReference type="ARBA" id="ARBA00022679"/>
    </source>
</evidence>
<dbReference type="NCBIfam" id="TIGR02072">
    <property type="entry name" value="BioC"/>
    <property type="match status" value="1"/>
</dbReference>
<evidence type="ECO:0000256" key="3">
    <source>
        <dbReference type="ARBA" id="ARBA00022691"/>
    </source>
</evidence>
<dbReference type="GO" id="GO:0102130">
    <property type="term" value="F:malonyl-CoA methyltransferase activity"/>
    <property type="evidence" value="ECO:0007669"/>
    <property type="project" value="UniProtKB-EC"/>
</dbReference>
<dbReference type="PANTHER" id="PTHR13090:SF1">
    <property type="entry name" value="ARGININE-HYDROXYLASE NDUFAF5, MITOCHONDRIAL"/>
    <property type="match status" value="1"/>
</dbReference>
<dbReference type="GO" id="GO:0032259">
    <property type="term" value="P:methylation"/>
    <property type="evidence" value="ECO:0007669"/>
    <property type="project" value="UniProtKB-KW"/>
</dbReference>
<dbReference type="CDD" id="cd02440">
    <property type="entry name" value="AdoMet_MTases"/>
    <property type="match status" value="1"/>
</dbReference>
<comment type="similarity">
    <text evidence="5">Belongs to the methyltransferase superfamily.</text>
</comment>
<name>A0ABU9GMS4_9GAMM</name>
<comment type="catalytic activity">
    <reaction evidence="5">
        <text>malonyl-[ACP] + S-adenosyl-L-methionine = malonyl-[ACP] methyl ester + S-adenosyl-L-homocysteine</text>
        <dbReference type="Rhea" id="RHEA:17105"/>
        <dbReference type="Rhea" id="RHEA-COMP:9623"/>
        <dbReference type="Rhea" id="RHEA-COMP:9954"/>
        <dbReference type="ChEBI" id="CHEBI:57856"/>
        <dbReference type="ChEBI" id="CHEBI:59789"/>
        <dbReference type="ChEBI" id="CHEBI:78449"/>
        <dbReference type="ChEBI" id="CHEBI:78845"/>
        <dbReference type="EC" id="2.1.1.197"/>
    </reaction>
</comment>
<dbReference type="EC" id="2.1.1.197" evidence="5"/>
<evidence type="ECO:0000256" key="5">
    <source>
        <dbReference type="HAMAP-Rule" id="MF_00835"/>
    </source>
</evidence>
<keyword evidence="3 5" id="KW-0949">S-adenosyl-L-methionine</keyword>
<gene>
    <name evidence="5 7" type="primary">bioC</name>
    <name evidence="7" type="ORF">V6256_03265</name>
</gene>
<evidence type="ECO:0000313" key="7">
    <source>
        <dbReference type="EMBL" id="MEL0628617.1"/>
    </source>
</evidence>
<dbReference type="EMBL" id="JBAKAZ010000007">
    <property type="protein sequence ID" value="MEL0628617.1"/>
    <property type="molecule type" value="Genomic_DNA"/>
</dbReference>
<dbReference type="InterPro" id="IPR011814">
    <property type="entry name" value="BioC"/>
</dbReference>
<dbReference type="Proteomes" id="UP001369082">
    <property type="component" value="Unassembled WGS sequence"/>
</dbReference>
<comment type="function">
    <text evidence="5">Converts the free carboxyl group of a malonyl-thioester to its methyl ester by transfer of a methyl group from S-adenosyl-L-methionine (SAM). It allows to synthesize pimeloyl-ACP via the fatty acid synthetic pathway.</text>
</comment>
<keyword evidence="4 5" id="KW-0093">Biotin biosynthesis</keyword>
<reference evidence="7 8" key="1">
    <citation type="submission" date="2024-02" db="EMBL/GenBank/DDBJ databases">
        <title>Bacteria isolated from the canopy kelp, Nereocystis luetkeana.</title>
        <authorList>
            <person name="Pfister C.A."/>
            <person name="Younker I.T."/>
            <person name="Light S.H."/>
        </authorList>
    </citation>
    <scope>NUCLEOTIDE SEQUENCE [LARGE SCALE GENOMIC DNA]</scope>
    <source>
        <strain evidence="7 8">TI.1.05</strain>
    </source>
</reference>
<dbReference type="Pfam" id="PF13847">
    <property type="entry name" value="Methyltransf_31"/>
    <property type="match status" value="1"/>
</dbReference>
<keyword evidence="1 5" id="KW-0489">Methyltransferase</keyword>
<evidence type="ECO:0000313" key="8">
    <source>
        <dbReference type="Proteomes" id="UP001369082"/>
    </source>
</evidence>
<comment type="caution">
    <text evidence="7">The sequence shown here is derived from an EMBL/GenBank/DDBJ whole genome shotgun (WGS) entry which is preliminary data.</text>
</comment>
<accession>A0ABU9GMS4</accession>
<protein>
    <recommendedName>
        <fullName evidence="5">Malonyl-[acyl-carrier protein] O-methyltransferase</fullName>
        <shortName evidence="5">Malonyl-ACP O-methyltransferase</shortName>
        <ecNumber evidence="5">2.1.1.197</ecNumber>
    </recommendedName>
    <alternativeName>
        <fullName evidence="5">Biotin synthesis protein BioC</fullName>
    </alternativeName>
</protein>
<dbReference type="SUPFAM" id="SSF53335">
    <property type="entry name" value="S-adenosyl-L-methionine-dependent methyltransferases"/>
    <property type="match status" value="1"/>
</dbReference>
<dbReference type="InterPro" id="IPR025714">
    <property type="entry name" value="Methyltranfer_dom"/>
</dbReference>
<evidence type="ECO:0000256" key="1">
    <source>
        <dbReference type="ARBA" id="ARBA00022603"/>
    </source>
</evidence>
<evidence type="ECO:0000259" key="6">
    <source>
        <dbReference type="Pfam" id="PF13847"/>
    </source>
</evidence>
<organism evidence="7 8">
    <name type="scientific">Psychromonas aquatilis</name>
    <dbReference type="NCBI Taxonomy" id="2005072"/>
    <lineage>
        <taxon>Bacteria</taxon>
        <taxon>Pseudomonadati</taxon>
        <taxon>Pseudomonadota</taxon>
        <taxon>Gammaproteobacteria</taxon>
        <taxon>Alteromonadales</taxon>
        <taxon>Psychromonadaceae</taxon>
        <taxon>Psychromonas</taxon>
    </lineage>
</organism>
<evidence type="ECO:0000256" key="4">
    <source>
        <dbReference type="ARBA" id="ARBA00022756"/>
    </source>
</evidence>
<keyword evidence="2 5" id="KW-0808">Transferase</keyword>
<keyword evidence="8" id="KW-1185">Reference proteome</keyword>
<feature type="domain" description="Methyltransferase" evidence="6">
    <location>
        <begin position="45"/>
        <end position="161"/>
    </location>
</feature>
<dbReference type="PANTHER" id="PTHR13090">
    <property type="entry name" value="ARGININE-HYDROXYLASE NDUFAF5, MITOCHONDRIAL"/>
    <property type="match status" value="1"/>
</dbReference>
<dbReference type="RefSeq" id="WP_341596627.1">
    <property type="nucleotide sequence ID" value="NZ_JBAKAZ010000007.1"/>
</dbReference>
<comment type="pathway">
    <text evidence="5">Cofactor biosynthesis; biotin biosynthesis.</text>
</comment>
<proteinExistence type="inferred from homology"/>
<dbReference type="InterPro" id="IPR050602">
    <property type="entry name" value="Malonyl-ACP_OMT"/>
</dbReference>
<sequence length="262" mass="29697">MQIQIDKQAVKTSFSKAATYYDKFADLQREIGFELMSLLPKQSKQANSVLDLGCGTGYFSYQLNLFCNDANLTCLDLSPAMLLQAKTRVITNAQFLQADIDQLPAMDREFDLIFSNLVLQWSSRLDLCLLNLKPLFNQQTTFAFSTLLEGSLFELKNAWKSIDNEQHVNQFLTLSEVEKGIKKAGFTKARLVTETRVKKFSNVIAIMKALKGIGANHVHRDSNNTSTNKQLLSRLTQAYQPYLDEDGQYNLTYQVCYAVIES</sequence>
<dbReference type="InterPro" id="IPR029063">
    <property type="entry name" value="SAM-dependent_MTases_sf"/>
</dbReference>